<keyword evidence="8" id="KW-1185">Reference proteome</keyword>
<dbReference type="SUPFAM" id="SSF46785">
    <property type="entry name" value="Winged helix' DNA-binding domain"/>
    <property type="match status" value="1"/>
</dbReference>
<dbReference type="CDD" id="cd08411">
    <property type="entry name" value="PBP2_OxyR"/>
    <property type="match status" value="1"/>
</dbReference>
<name>A0A395JFW5_9GAMM</name>
<dbReference type="Pfam" id="PF00126">
    <property type="entry name" value="HTH_1"/>
    <property type="match status" value="1"/>
</dbReference>
<feature type="domain" description="HTH lysR-type" evidence="6">
    <location>
        <begin position="1"/>
        <end position="58"/>
    </location>
</feature>
<accession>A0A395JFW5</accession>
<dbReference type="InParanoid" id="A0A395JFW5"/>
<dbReference type="Gene3D" id="3.40.190.10">
    <property type="entry name" value="Periplasmic binding protein-like II"/>
    <property type="match status" value="2"/>
</dbReference>
<dbReference type="InterPro" id="IPR036390">
    <property type="entry name" value="WH_DNA-bd_sf"/>
</dbReference>
<evidence type="ECO:0000256" key="2">
    <source>
        <dbReference type="ARBA" id="ARBA00023015"/>
    </source>
</evidence>
<dbReference type="PROSITE" id="PS50931">
    <property type="entry name" value="HTH_LYSR"/>
    <property type="match status" value="1"/>
</dbReference>
<evidence type="ECO:0000313" key="8">
    <source>
        <dbReference type="Proteomes" id="UP000253083"/>
    </source>
</evidence>
<dbReference type="InterPro" id="IPR000847">
    <property type="entry name" value="LysR_HTH_N"/>
</dbReference>
<gene>
    <name evidence="7" type="ORF">DFR28_10840</name>
</gene>
<dbReference type="EMBL" id="QNRT01000008">
    <property type="protein sequence ID" value="RBP48311.1"/>
    <property type="molecule type" value="Genomic_DNA"/>
</dbReference>
<dbReference type="RefSeq" id="WP_113955789.1">
    <property type="nucleotide sequence ID" value="NZ_QNRT01000008.1"/>
</dbReference>
<evidence type="ECO:0000259" key="6">
    <source>
        <dbReference type="PROSITE" id="PS50931"/>
    </source>
</evidence>
<keyword evidence="5" id="KW-0804">Transcription</keyword>
<sequence>MNIRDFEYLVAVHELLNFSKAAERCHVSQPTLSGQLKKLEEELGTPLIERSTRQVMFTAIGEEVVAQARQLLQMVEQIRVTAKQADDPMLGEFRIGLIPTVGPFLLPIVMPLLSREFPQATIYLYELTTEQLIERLLRGELDAVILARLEWSYPVTEILLYNETMKLAVSAHDKLAANSSPVTKSVLDGRSVLMLEDGHCLRDQALGVCFAAGADEDKRFQATSLDTLLHMVGAGVGITLVPDLASRSDLANIKVLDFEEPQPTRDIVMLVRKRITRPVALHAIADVIRAGIKPLLTI</sequence>
<dbReference type="InterPro" id="IPR036388">
    <property type="entry name" value="WH-like_DNA-bd_sf"/>
</dbReference>
<dbReference type="FunCoup" id="A0A395JFW5">
    <property type="interactions" value="223"/>
</dbReference>
<reference evidence="7 8" key="1">
    <citation type="submission" date="2018-06" db="EMBL/GenBank/DDBJ databases">
        <title>Genomic Encyclopedia of Type Strains, Phase IV (KMG-IV): sequencing the most valuable type-strain genomes for metagenomic binning, comparative biology and taxonomic classification.</title>
        <authorList>
            <person name="Goeker M."/>
        </authorList>
    </citation>
    <scope>NUCLEOTIDE SEQUENCE [LARGE SCALE GENOMIC DNA]</scope>
    <source>
        <strain evidence="7 8">DSM 24032</strain>
    </source>
</reference>
<evidence type="ECO:0000256" key="4">
    <source>
        <dbReference type="ARBA" id="ARBA00023159"/>
    </source>
</evidence>
<comment type="caution">
    <text evidence="7">The sequence shown here is derived from an EMBL/GenBank/DDBJ whole genome shotgun (WGS) entry which is preliminary data.</text>
</comment>
<keyword evidence="3" id="KW-0238">DNA-binding</keyword>
<dbReference type="GO" id="GO:0003700">
    <property type="term" value="F:DNA-binding transcription factor activity"/>
    <property type="evidence" value="ECO:0007669"/>
    <property type="project" value="InterPro"/>
</dbReference>
<keyword evidence="4" id="KW-0010">Activator</keyword>
<evidence type="ECO:0000256" key="3">
    <source>
        <dbReference type="ARBA" id="ARBA00023125"/>
    </source>
</evidence>
<dbReference type="Proteomes" id="UP000253083">
    <property type="component" value="Unassembled WGS sequence"/>
</dbReference>
<dbReference type="PANTHER" id="PTHR30346">
    <property type="entry name" value="TRANSCRIPTIONAL DUAL REGULATOR HCAR-RELATED"/>
    <property type="match status" value="1"/>
</dbReference>
<dbReference type="GO" id="GO:0003677">
    <property type="term" value="F:DNA binding"/>
    <property type="evidence" value="ECO:0007669"/>
    <property type="project" value="UniProtKB-KW"/>
</dbReference>
<dbReference type="PRINTS" id="PR00039">
    <property type="entry name" value="HTHLYSR"/>
</dbReference>
<organism evidence="7 8">
    <name type="scientific">Arenicella xantha</name>
    <dbReference type="NCBI Taxonomy" id="644221"/>
    <lineage>
        <taxon>Bacteria</taxon>
        <taxon>Pseudomonadati</taxon>
        <taxon>Pseudomonadota</taxon>
        <taxon>Gammaproteobacteria</taxon>
        <taxon>Arenicellales</taxon>
        <taxon>Arenicellaceae</taxon>
        <taxon>Arenicella</taxon>
    </lineage>
</organism>
<evidence type="ECO:0000256" key="1">
    <source>
        <dbReference type="ARBA" id="ARBA00009437"/>
    </source>
</evidence>
<dbReference type="GO" id="GO:0032993">
    <property type="term" value="C:protein-DNA complex"/>
    <property type="evidence" value="ECO:0007669"/>
    <property type="project" value="TreeGrafter"/>
</dbReference>
<evidence type="ECO:0000313" key="7">
    <source>
        <dbReference type="EMBL" id="RBP48311.1"/>
    </source>
</evidence>
<evidence type="ECO:0000256" key="5">
    <source>
        <dbReference type="ARBA" id="ARBA00023163"/>
    </source>
</evidence>
<dbReference type="AlphaFoldDB" id="A0A395JFW5"/>
<dbReference type="Pfam" id="PF03466">
    <property type="entry name" value="LysR_substrate"/>
    <property type="match status" value="1"/>
</dbReference>
<dbReference type="Gene3D" id="1.10.10.10">
    <property type="entry name" value="Winged helix-like DNA-binding domain superfamily/Winged helix DNA-binding domain"/>
    <property type="match status" value="1"/>
</dbReference>
<dbReference type="InterPro" id="IPR005119">
    <property type="entry name" value="LysR_subst-bd"/>
</dbReference>
<keyword evidence="2" id="KW-0805">Transcription regulation</keyword>
<protein>
    <submittedName>
        <fullName evidence="7">LysR family hydrogen peroxide-inducible transcriptional activator</fullName>
    </submittedName>
</protein>
<dbReference type="FunFam" id="1.10.10.10:FF:000001">
    <property type="entry name" value="LysR family transcriptional regulator"/>
    <property type="match status" value="1"/>
</dbReference>
<dbReference type="SUPFAM" id="SSF53850">
    <property type="entry name" value="Periplasmic binding protein-like II"/>
    <property type="match status" value="1"/>
</dbReference>
<comment type="similarity">
    <text evidence="1">Belongs to the LysR transcriptional regulatory family.</text>
</comment>
<dbReference type="OrthoDB" id="9775392at2"/>
<proteinExistence type="inferred from homology"/>
<dbReference type="PANTHER" id="PTHR30346:SF26">
    <property type="entry name" value="HYDROGEN PEROXIDE-INDUCIBLE GENES ACTIVATOR"/>
    <property type="match status" value="1"/>
</dbReference>